<feature type="domain" description="Terminase large subunit gp17-like C-terminal" evidence="2">
    <location>
        <begin position="318"/>
        <end position="458"/>
    </location>
</feature>
<evidence type="ECO:0000256" key="1">
    <source>
        <dbReference type="ARBA" id="ARBA00022612"/>
    </source>
</evidence>
<name>A0A4Y3WEU3_NITWI</name>
<dbReference type="Pfam" id="PF17289">
    <property type="entry name" value="Terminase_6C"/>
    <property type="match status" value="1"/>
</dbReference>
<dbReference type="NCBIfam" id="TIGR01630">
    <property type="entry name" value="psiM2_ORF9"/>
    <property type="match status" value="1"/>
</dbReference>
<sequence>MKSLGADRTVVDALLAAARDDLVTFTQLCFYILKPTTKLLMNWHIKAIAHQLERIRLGQQKRLIVAVPPRHLKSIITSVAYPAFILGQDPSKTIIVASYAADLVIKHGNDFRVIIESDMYRKVFPNVHIEKNTESEVTTSAGGCRIATSVDGPITGRGCDIAIIDDPLKPGEALSDTRRDRVNNWYYQTFLSRLDDPRDAAVILVMQRLHQDDLAGTLLRSSENWPSLNLPAIATCNETIQIGPNLTYERREGDPLHSERMSLEELNKRREEVGTDTWQAQYQQEPVPPGGYMMRRAWVRRYDVLPPRQPGSTILQSIDTATKAGPSNDYSVITTWLVQDHFYRLMDLARKRLEYPFLKAFVLQQAEKHQPDEILIEDAGTGSALVQELRFSRFSVIGVRPTNDKLTRAQIVAAKVESGKVYLPISAPWLPDLEAELFTFPQSRHDDQVDSIAQALAYEISGYDTSMRWARHLW</sequence>
<dbReference type="RefSeq" id="WP_181410473.1">
    <property type="nucleotide sequence ID" value="NZ_BJNF01000071.1"/>
</dbReference>
<evidence type="ECO:0000259" key="2">
    <source>
        <dbReference type="Pfam" id="PF17289"/>
    </source>
</evidence>
<dbReference type="AlphaFoldDB" id="A0A4Y3WEU3"/>
<dbReference type="Gene3D" id="3.30.420.240">
    <property type="match status" value="1"/>
</dbReference>
<comment type="caution">
    <text evidence="3">The sequence shown here is derived from an EMBL/GenBank/DDBJ whole genome shotgun (WGS) entry which is preliminary data.</text>
</comment>
<reference evidence="3 4" key="1">
    <citation type="submission" date="2019-06" db="EMBL/GenBank/DDBJ databases">
        <title>Whole genome shotgun sequence of Nitrobacter winogradskyi NBRC 14297.</title>
        <authorList>
            <person name="Hosoyama A."/>
            <person name="Uohara A."/>
            <person name="Ohji S."/>
            <person name="Ichikawa N."/>
        </authorList>
    </citation>
    <scope>NUCLEOTIDE SEQUENCE [LARGE SCALE GENOMIC DNA]</scope>
    <source>
        <strain evidence="3 4">NBRC 14297</strain>
    </source>
</reference>
<dbReference type="InterPro" id="IPR006517">
    <property type="entry name" value="Phage_terminase_lsu-like_C"/>
</dbReference>
<organism evidence="3 4">
    <name type="scientific">Nitrobacter winogradskyi</name>
    <name type="common">Nitrobacter agilis</name>
    <dbReference type="NCBI Taxonomy" id="913"/>
    <lineage>
        <taxon>Bacteria</taxon>
        <taxon>Pseudomonadati</taxon>
        <taxon>Pseudomonadota</taxon>
        <taxon>Alphaproteobacteria</taxon>
        <taxon>Hyphomicrobiales</taxon>
        <taxon>Nitrobacteraceae</taxon>
        <taxon>Nitrobacter</taxon>
    </lineage>
</organism>
<dbReference type="EMBL" id="BJNF01000071">
    <property type="protein sequence ID" value="GEC16620.1"/>
    <property type="molecule type" value="Genomic_DNA"/>
</dbReference>
<proteinExistence type="predicted"/>
<keyword evidence="1" id="KW-1188">Viral release from host cell</keyword>
<gene>
    <name evidence="3" type="ORF">NWI01_25120</name>
</gene>
<protein>
    <recommendedName>
        <fullName evidence="2">Terminase large subunit gp17-like C-terminal domain-containing protein</fullName>
    </recommendedName>
</protein>
<accession>A0A4Y3WEU3</accession>
<evidence type="ECO:0000313" key="3">
    <source>
        <dbReference type="EMBL" id="GEC16620.1"/>
    </source>
</evidence>
<dbReference type="InterPro" id="IPR035421">
    <property type="entry name" value="Terminase_6C"/>
</dbReference>
<evidence type="ECO:0000313" key="4">
    <source>
        <dbReference type="Proteomes" id="UP000318825"/>
    </source>
</evidence>
<dbReference type="Proteomes" id="UP000318825">
    <property type="component" value="Unassembled WGS sequence"/>
</dbReference>